<evidence type="ECO:0000313" key="2">
    <source>
        <dbReference type="EMBL" id="TWJ01442.1"/>
    </source>
</evidence>
<dbReference type="AlphaFoldDB" id="A0A562U6M3"/>
<organism evidence="2 3">
    <name type="scientific">Mucilaginibacter frigoritolerans</name>
    <dbReference type="NCBI Taxonomy" id="652788"/>
    <lineage>
        <taxon>Bacteria</taxon>
        <taxon>Pseudomonadati</taxon>
        <taxon>Bacteroidota</taxon>
        <taxon>Sphingobacteriia</taxon>
        <taxon>Sphingobacteriales</taxon>
        <taxon>Sphingobacteriaceae</taxon>
        <taxon>Mucilaginibacter</taxon>
    </lineage>
</organism>
<dbReference type="RefSeq" id="WP_144911404.1">
    <property type="nucleotide sequence ID" value="NZ_VLLI01000004.1"/>
</dbReference>
<feature type="domain" description="Outer membrane protein beta-barrel" evidence="1">
    <location>
        <begin position="468"/>
        <end position="903"/>
    </location>
</feature>
<accession>A0A562U6M3</accession>
<keyword evidence="3" id="KW-1185">Reference proteome</keyword>
<evidence type="ECO:0000313" key="3">
    <source>
        <dbReference type="Proteomes" id="UP000317010"/>
    </source>
</evidence>
<dbReference type="InterPro" id="IPR041700">
    <property type="entry name" value="OMP_b-brl_3"/>
</dbReference>
<reference evidence="2 3" key="1">
    <citation type="submission" date="2019-07" db="EMBL/GenBank/DDBJ databases">
        <title>Genomic Encyclopedia of Archaeal and Bacterial Type Strains, Phase II (KMG-II): from individual species to whole genera.</title>
        <authorList>
            <person name="Goeker M."/>
        </authorList>
    </citation>
    <scope>NUCLEOTIDE SEQUENCE [LARGE SCALE GENOMIC DNA]</scope>
    <source>
        <strain evidence="2 3">ATCC BAA-1854</strain>
    </source>
</reference>
<evidence type="ECO:0000259" key="1">
    <source>
        <dbReference type="Pfam" id="PF14905"/>
    </source>
</evidence>
<dbReference type="Proteomes" id="UP000317010">
    <property type="component" value="Unassembled WGS sequence"/>
</dbReference>
<dbReference type="EMBL" id="VLLI01000004">
    <property type="protein sequence ID" value="TWJ01442.1"/>
    <property type="molecule type" value="Genomic_DNA"/>
</dbReference>
<sequence length="910" mass="102607">MKHHLILLFFALFFSVKLFAQEKKSISLKIIQSKNSNLSSGKSPVDLQIYADAILKLTFNHLTTDTLIKIEGATNVLYRAVVYKAGYHLTDFYWRSDTLKNNTTKVIYIDEAPFQLKDVTINAQRAPYKRGDTLVIPVDSIHTQPHASATDLVDKLPGFSVGSAGNVNVLGKNVDKIKVDGVELFGGNAKATLENLRADMLKDVEVLNLTGEGENGVELNLRLKKDKKDGVYGEAYGQAGTTGRYNTGLKFNQIKPAGFLTGFFNYNNQNQQVLSPGEYLQLVNFNNDNTNTLGTQKLYYDAKVEDPLNSLNQIGDRFPFFTKGIHQTVSGGLNFSKKYKKVDWNSYLLTSYDKSNINEYSNTLSSLGELISQDTKNTLTQNSNYNFIGQSALKWTLDDKNSISAKLVLQEVNNHANPSDQSANSLYNHTDTLVNNAVIDNTQKITNKNNLVFLKGEWEHRYPKAAEKTTLSAGLLINNTNYNNRYSNQDLSDDLLSNNNQIFQTGTNYNYFAAAQHSTSLSHRLLVDFRLSTLLSSSTINRTGQNVTDNGVDIFSAPLSVNDFRIQNNQTTVQAFLFYKSGNLSIITGVGALNTNWLARSADTVYNSFNRVSFLPGIYLGYIFNKSKISFRYIKEENTPPTNNLLPVTDSSSVQQVYRGNPMLSPYLSNKYELNTDLFIRGIGSVGLLLNYAVTNQPVIDNYLFTGGEFPLQTSTQYKNAQQVTGTLSYFRFNPGKLFNPYFFLFYLWSKQYQLNEQIVTPLELMAISPQVGLKVNISREHSLNLSVQAIINKTSSATTYAGSSSRFNFELKDDSKLTDGLYYKFSTKWIYLYTNAMGSTIKPVTNFYLYEYLGKEKQWQINAGVSNLFNVDEIKLINVGITQKTTSSYNYLQRYFNVGFTFYPEKWKK</sequence>
<dbReference type="Pfam" id="PF14905">
    <property type="entry name" value="OMP_b-brl_3"/>
    <property type="match status" value="1"/>
</dbReference>
<proteinExistence type="predicted"/>
<gene>
    <name evidence="2" type="ORF">JN11_01593</name>
</gene>
<name>A0A562U6M3_9SPHI</name>
<comment type="caution">
    <text evidence="2">The sequence shown here is derived from an EMBL/GenBank/DDBJ whole genome shotgun (WGS) entry which is preliminary data.</text>
</comment>
<protein>
    <recommendedName>
        <fullName evidence="1">Outer membrane protein beta-barrel domain-containing protein</fullName>
    </recommendedName>
</protein>
<dbReference type="OrthoDB" id="738589at2"/>
<dbReference type="SUPFAM" id="SSF56935">
    <property type="entry name" value="Porins"/>
    <property type="match status" value="1"/>
</dbReference>